<feature type="transmembrane region" description="Helical" evidence="9">
    <location>
        <begin position="12"/>
        <end position="32"/>
    </location>
</feature>
<organism evidence="10 11">
    <name type="scientific">Mesorhizobium qingshengii</name>
    <dbReference type="NCBI Taxonomy" id="1165689"/>
    <lineage>
        <taxon>Bacteria</taxon>
        <taxon>Pseudomonadati</taxon>
        <taxon>Pseudomonadota</taxon>
        <taxon>Alphaproteobacteria</taxon>
        <taxon>Hyphomicrobiales</taxon>
        <taxon>Phyllobacteriaceae</taxon>
        <taxon>Mesorhizobium</taxon>
    </lineage>
</organism>
<feature type="transmembrane region" description="Helical" evidence="9">
    <location>
        <begin position="255"/>
        <end position="272"/>
    </location>
</feature>
<feature type="transmembrane region" description="Helical" evidence="9">
    <location>
        <begin position="278"/>
        <end position="294"/>
    </location>
</feature>
<dbReference type="OrthoDB" id="8116969at2"/>
<gene>
    <name evidence="10" type="ORF">SAMN02927914_03966</name>
</gene>
<keyword evidence="5" id="KW-0029">Amino-acid transport</keyword>
<sequence>MLYFFQQVLNGLHSGALYALLAFGYVLTNGILHRTNLAYGAVFAFCGHTMILTAAFGYQALWMTLFTAVALGVVAAFLYAALISHVLSRNVFEPLADRSPNAIVVTTLGILLVLSEASRIAADTHDLWLPPMLAVPVIFAQDDRFKATLTLIQLLDCAAVLAAIALAAWAFARSSYGRSWRAVSDDPKAAAMCGVDVRAVFRHAVLFGGFCAALAGVLAGIYYGNISFGTGLTYGLKILFVTAVGGYLSPPRAALGAAAFGMAESLWAGYFPLEWRDAWMYVFLVAMLVLIGAGRDQQKIV</sequence>
<dbReference type="RefSeq" id="WP_091580938.1">
    <property type="nucleotide sequence ID" value="NZ_FMXM01000012.1"/>
</dbReference>
<evidence type="ECO:0000313" key="10">
    <source>
        <dbReference type="EMBL" id="SDA87789.1"/>
    </source>
</evidence>
<dbReference type="InterPro" id="IPR052157">
    <property type="entry name" value="BCAA_transport_permease"/>
</dbReference>
<name>A0A1G5YYB2_9HYPH</name>
<comment type="subcellular location">
    <subcellularLocation>
        <location evidence="1">Cell membrane</location>
        <topology evidence="1">Multi-pass membrane protein</topology>
    </subcellularLocation>
</comment>
<dbReference type="EMBL" id="FMXM01000012">
    <property type="protein sequence ID" value="SDA87789.1"/>
    <property type="molecule type" value="Genomic_DNA"/>
</dbReference>
<feature type="transmembrane region" description="Helical" evidence="9">
    <location>
        <begin position="102"/>
        <end position="122"/>
    </location>
</feature>
<keyword evidence="4 9" id="KW-0812">Transmembrane</keyword>
<evidence type="ECO:0000256" key="7">
    <source>
        <dbReference type="ARBA" id="ARBA00023136"/>
    </source>
</evidence>
<dbReference type="GO" id="GO:0005886">
    <property type="term" value="C:plasma membrane"/>
    <property type="evidence" value="ECO:0007669"/>
    <property type="project" value="UniProtKB-SubCell"/>
</dbReference>
<comment type="similarity">
    <text evidence="8">Belongs to the binding-protein-dependent transport system permease family. LivHM subfamily.</text>
</comment>
<evidence type="ECO:0000256" key="1">
    <source>
        <dbReference type="ARBA" id="ARBA00004651"/>
    </source>
</evidence>
<keyword evidence="3" id="KW-1003">Cell membrane</keyword>
<evidence type="ECO:0000256" key="6">
    <source>
        <dbReference type="ARBA" id="ARBA00022989"/>
    </source>
</evidence>
<evidence type="ECO:0000313" key="11">
    <source>
        <dbReference type="Proteomes" id="UP000198588"/>
    </source>
</evidence>
<evidence type="ECO:0000256" key="3">
    <source>
        <dbReference type="ARBA" id="ARBA00022475"/>
    </source>
</evidence>
<dbReference type="Proteomes" id="UP000198588">
    <property type="component" value="Unassembled WGS sequence"/>
</dbReference>
<evidence type="ECO:0000256" key="8">
    <source>
        <dbReference type="ARBA" id="ARBA00037998"/>
    </source>
</evidence>
<feature type="transmembrane region" description="Helical" evidence="9">
    <location>
        <begin position="231"/>
        <end position="248"/>
    </location>
</feature>
<dbReference type="AlphaFoldDB" id="A0A1G5YYB2"/>
<dbReference type="STRING" id="1165689.SAMN02927914_03966"/>
<evidence type="ECO:0000256" key="9">
    <source>
        <dbReference type="SAM" id="Phobius"/>
    </source>
</evidence>
<keyword evidence="6 9" id="KW-1133">Transmembrane helix</keyword>
<accession>A0A1G5YYB2</accession>
<dbReference type="Pfam" id="PF02653">
    <property type="entry name" value="BPD_transp_2"/>
    <property type="match status" value="1"/>
</dbReference>
<dbReference type="PANTHER" id="PTHR11795:SF445">
    <property type="entry name" value="AMINO ACID ABC TRANSPORTER PERMEASE PROTEIN"/>
    <property type="match status" value="1"/>
</dbReference>
<evidence type="ECO:0000256" key="2">
    <source>
        <dbReference type="ARBA" id="ARBA00022448"/>
    </source>
</evidence>
<proteinExistence type="inferred from homology"/>
<evidence type="ECO:0000256" key="4">
    <source>
        <dbReference type="ARBA" id="ARBA00022692"/>
    </source>
</evidence>
<feature type="transmembrane region" description="Helical" evidence="9">
    <location>
        <begin position="62"/>
        <end position="82"/>
    </location>
</feature>
<feature type="transmembrane region" description="Helical" evidence="9">
    <location>
        <begin position="37"/>
        <end position="56"/>
    </location>
</feature>
<dbReference type="InterPro" id="IPR001851">
    <property type="entry name" value="ABC_transp_permease"/>
</dbReference>
<protein>
    <submittedName>
        <fullName evidence="10">Branched-chain amino acid transport system permease protein</fullName>
    </submittedName>
</protein>
<dbReference type="CDD" id="cd06582">
    <property type="entry name" value="TM_PBP1_LivH_like"/>
    <property type="match status" value="1"/>
</dbReference>
<keyword evidence="7 9" id="KW-0472">Membrane</keyword>
<evidence type="ECO:0000256" key="5">
    <source>
        <dbReference type="ARBA" id="ARBA00022970"/>
    </source>
</evidence>
<dbReference type="GO" id="GO:0006865">
    <property type="term" value="P:amino acid transport"/>
    <property type="evidence" value="ECO:0007669"/>
    <property type="project" value="UniProtKB-KW"/>
</dbReference>
<feature type="transmembrane region" description="Helical" evidence="9">
    <location>
        <begin position="151"/>
        <end position="172"/>
    </location>
</feature>
<reference evidence="10 11" key="1">
    <citation type="submission" date="2016-10" db="EMBL/GenBank/DDBJ databases">
        <authorList>
            <person name="de Groot N.N."/>
        </authorList>
    </citation>
    <scope>NUCLEOTIDE SEQUENCE [LARGE SCALE GENOMIC DNA]</scope>
    <source>
        <strain evidence="10 11">CGMCC 1.12097</strain>
    </source>
</reference>
<feature type="transmembrane region" description="Helical" evidence="9">
    <location>
        <begin position="204"/>
        <end position="225"/>
    </location>
</feature>
<keyword evidence="2" id="KW-0813">Transport</keyword>
<dbReference type="GO" id="GO:0022857">
    <property type="term" value="F:transmembrane transporter activity"/>
    <property type="evidence" value="ECO:0007669"/>
    <property type="project" value="InterPro"/>
</dbReference>
<dbReference type="PANTHER" id="PTHR11795">
    <property type="entry name" value="BRANCHED-CHAIN AMINO ACID TRANSPORT SYSTEM PERMEASE PROTEIN LIVH"/>
    <property type="match status" value="1"/>
</dbReference>